<organism evidence="1 2">
    <name type="scientific">Clostridium cellulovorans (strain ATCC 35296 / DSM 3052 / OCM 3 / 743B)</name>
    <dbReference type="NCBI Taxonomy" id="573061"/>
    <lineage>
        <taxon>Bacteria</taxon>
        <taxon>Bacillati</taxon>
        <taxon>Bacillota</taxon>
        <taxon>Clostridia</taxon>
        <taxon>Eubacteriales</taxon>
        <taxon>Clostridiaceae</taxon>
        <taxon>Clostridium</taxon>
    </lineage>
</organism>
<dbReference type="STRING" id="573061.Clocel_1037"/>
<evidence type="ECO:0000313" key="2">
    <source>
        <dbReference type="Proteomes" id="UP000002730"/>
    </source>
</evidence>
<dbReference type="EMBL" id="CP002160">
    <property type="protein sequence ID" value="ADL50798.1"/>
    <property type="molecule type" value="Genomic_DNA"/>
</dbReference>
<protein>
    <submittedName>
        <fullName evidence="1">Peptidase U32</fullName>
    </submittedName>
</protein>
<dbReference type="AlphaFoldDB" id="D9STW0"/>
<evidence type="ECO:0000313" key="1">
    <source>
        <dbReference type="EMBL" id="ADL50798.1"/>
    </source>
</evidence>
<dbReference type="RefSeq" id="WP_010076351.1">
    <property type="nucleotide sequence ID" value="NC_014393.1"/>
</dbReference>
<dbReference type="Proteomes" id="UP000002730">
    <property type="component" value="Chromosome"/>
</dbReference>
<dbReference type="InterPro" id="IPR051454">
    <property type="entry name" value="RNA/ubiquinone_mod_enzymes"/>
</dbReference>
<dbReference type="HOGENOM" id="CLU_053295_0_0_9"/>
<dbReference type="OrthoDB" id="9805982at2"/>
<reference evidence="1 2" key="1">
    <citation type="submission" date="2010-08" db="EMBL/GenBank/DDBJ databases">
        <title>Complete sequence of Clostridium cellulovorans 743B.</title>
        <authorList>
            <consortium name="US DOE Joint Genome Institute"/>
            <person name="Lucas S."/>
            <person name="Copeland A."/>
            <person name="Lapidus A."/>
            <person name="Cheng J.-F."/>
            <person name="Bruce D."/>
            <person name="Goodwin L."/>
            <person name="Pitluck S."/>
            <person name="Chertkov O."/>
            <person name="Detter J.C."/>
            <person name="Han C."/>
            <person name="Tapia R."/>
            <person name="Land M."/>
            <person name="Hauser L."/>
            <person name="Chang Y.-J."/>
            <person name="Jeffries C."/>
            <person name="Kyrpides N."/>
            <person name="Ivanova N."/>
            <person name="Mikhailova N."/>
            <person name="Hemme C.L."/>
            <person name="Woyke T."/>
        </authorList>
    </citation>
    <scope>NUCLEOTIDE SEQUENCE [LARGE SCALE GENOMIC DNA]</scope>
    <source>
        <strain evidence="2">ATCC 35296 / DSM 3052 / OCM 3 / 743B</strain>
    </source>
</reference>
<dbReference type="eggNOG" id="COG0826">
    <property type="taxonomic scope" value="Bacteria"/>
</dbReference>
<dbReference type="InterPro" id="IPR001539">
    <property type="entry name" value="Peptidase_U32"/>
</dbReference>
<dbReference type="KEGG" id="ccb:Clocel_1037"/>
<accession>D9STW0</accession>
<gene>
    <name evidence="1" type="ordered locus">Clocel_1037</name>
</gene>
<dbReference type="Pfam" id="PF01136">
    <property type="entry name" value="Peptidase_U32"/>
    <property type="match status" value="1"/>
</dbReference>
<dbReference type="PANTHER" id="PTHR30217:SF10">
    <property type="entry name" value="23S RRNA 5-HYDROXYCYTIDINE C2501 SYNTHASE"/>
    <property type="match status" value="1"/>
</dbReference>
<proteinExistence type="predicted"/>
<keyword evidence="2" id="KW-1185">Reference proteome</keyword>
<name>D9STW0_CLOC7</name>
<sequence>MKLSVPFNGDISLIDNLRDKEICMFYGQISEEAFGGGRSNIGKYDQENLKKFVEEIKRNSIKFNYILNGNCFSNLEFTDDVKRKLYNKLQWLEEIGVHMVTFSNPFFIKFCKKYFPNLKISLSVIARVNDLKQLLLWEQEGVDHITLSKDINRDFETLMKMKKYSNMELQLLVNDPCLPSCHLNNYHNQITSYASQSILSDAKMNHVSFCTSQCRKSMLEDPTNIIRAMWIRPEDIKVYEEIGISSFKLVDRKESVNWIERAAKAYINRKYSGNLADLMSFFSLNKGNGELEPERNSEKIDIEKMDWITIPKEHKIDFRFKPFIDNSKLDGFIDRFVKMSCRNQPCSVCGYCSKFSEAVSIDYNDQEVVLHNQDHYIDKLLEKKR</sequence>
<dbReference type="PANTHER" id="PTHR30217">
    <property type="entry name" value="PEPTIDASE U32 FAMILY"/>
    <property type="match status" value="1"/>
</dbReference>